<organism evidence="1 2">
    <name type="scientific">Achlya hypogyna</name>
    <name type="common">Oomycete</name>
    <name type="synonym">Protoachlya hypogyna</name>
    <dbReference type="NCBI Taxonomy" id="1202772"/>
    <lineage>
        <taxon>Eukaryota</taxon>
        <taxon>Sar</taxon>
        <taxon>Stramenopiles</taxon>
        <taxon>Oomycota</taxon>
        <taxon>Saprolegniomycetes</taxon>
        <taxon>Saprolegniales</taxon>
        <taxon>Achlyaceae</taxon>
        <taxon>Achlya</taxon>
    </lineage>
</organism>
<keyword evidence="2" id="KW-1185">Reference proteome</keyword>
<evidence type="ECO:0000313" key="1">
    <source>
        <dbReference type="EMBL" id="OQR82134.1"/>
    </source>
</evidence>
<reference evidence="1 2" key="1">
    <citation type="journal article" date="2014" name="Genome Biol. Evol.">
        <title>The secreted proteins of Achlya hypogyna and Thraustotheca clavata identify the ancestral oomycete secretome and reveal gene acquisitions by horizontal gene transfer.</title>
        <authorList>
            <person name="Misner I."/>
            <person name="Blouin N."/>
            <person name="Leonard G."/>
            <person name="Richards T.A."/>
            <person name="Lane C.E."/>
        </authorList>
    </citation>
    <scope>NUCLEOTIDE SEQUENCE [LARGE SCALE GENOMIC DNA]</scope>
    <source>
        <strain evidence="1 2">ATCC 48635</strain>
    </source>
</reference>
<comment type="caution">
    <text evidence="1">The sequence shown here is derived from an EMBL/GenBank/DDBJ whole genome shotgun (WGS) entry which is preliminary data.</text>
</comment>
<dbReference type="InterPro" id="IPR029063">
    <property type="entry name" value="SAM-dependent_MTases_sf"/>
</dbReference>
<evidence type="ECO:0000313" key="2">
    <source>
        <dbReference type="Proteomes" id="UP000243579"/>
    </source>
</evidence>
<protein>
    <recommendedName>
        <fullName evidence="3">Methyltransferase domain-containing protein</fullName>
    </recommendedName>
</protein>
<dbReference type="EMBL" id="JNBR01002566">
    <property type="protein sequence ID" value="OQR82134.1"/>
    <property type="molecule type" value="Genomic_DNA"/>
</dbReference>
<evidence type="ECO:0008006" key="3">
    <source>
        <dbReference type="Google" id="ProtNLM"/>
    </source>
</evidence>
<dbReference type="AlphaFoldDB" id="A0A1V9Y8W5"/>
<sequence length="316" mass="35110">MVKEVTTLAEWRDSAFSLLDLREEAERSYVFSCDRVVHIPWSAQKARCQEYPTRQVVFALLCSSDRATAAAQVDWFLSEQIRTQQLPWTRLAFYIVDSDAICAEAAALGIVGAALTLFPQPRLWSPNALLYDLVPVVLASSAPANSAVLDLACGSGRDIVYFAEEVLAKGSVPGRPQRFIGVDHNCMGRKKALAFADSRGVGNAFEFVKMDLNATAPLTTYDWGPVHCIYGCRFLNRELFPVIPVLLPVGGLFAWMHFCMPPDGSEWRWPHPTKAADILAVGELRKWFASTFGIIRSFPLPSFSQSLNDTCNFLSH</sequence>
<dbReference type="OrthoDB" id="74240at2759"/>
<gene>
    <name evidence="1" type="ORF">ACHHYP_16367</name>
</gene>
<dbReference type="Proteomes" id="UP000243579">
    <property type="component" value="Unassembled WGS sequence"/>
</dbReference>
<accession>A0A1V9Y8W5</accession>
<proteinExistence type="predicted"/>
<dbReference type="SUPFAM" id="SSF53335">
    <property type="entry name" value="S-adenosyl-L-methionine-dependent methyltransferases"/>
    <property type="match status" value="1"/>
</dbReference>
<name>A0A1V9Y8W5_ACHHY</name>
<dbReference type="Gene3D" id="3.40.50.150">
    <property type="entry name" value="Vaccinia Virus protein VP39"/>
    <property type="match status" value="1"/>
</dbReference>